<protein>
    <submittedName>
        <fullName evidence="1">Uncharacterized protein</fullName>
    </submittedName>
</protein>
<sequence>MKIICMWAAAAEQELWMGDATDKELGFIIDKGHYYNLRLWGPNVGSGQDWTSE</sequence>
<comment type="caution">
    <text evidence="1">The sequence shown here is derived from an EMBL/GenBank/DDBJ whole genome shotgun (WGS) entry which is preliminary data.</text>
</comment>
<reference evidence="1 2" key="1">
    <citation type="submission" date="2015-02" db="EMBL/GenBank/DDBJ databases">
        <title>Draft Genome Sequences of Two Closely-Related Aflatoxigenic Aspergillus Species Obtained from the Cote d'Ivoire.</title>
        <authorList>
            <person name="Moore G.G."/>
            <person name="Beltz S.B."/>
            <person name="Mack B.M."/>
        </authorList>
    </citation>
    <scope>NUCLEOTIDE SEQUENCE [LARGE SCALE GENOMIC DNA]</scope>
    <source>
        <strain evidence="1 2">SRRC1432</strain>
    </source>
</reference>
<dbReference type="AlphaFoldDB" id="A0A0F8V3U3"/>
<keyword evidence="2" id="KW-1185">Reference proteome</keyword>
<evidence type="ECO:0000313" key="1">
    <source>
        <dbReference type="EMBL" id="KKK17641.1"/>
    </source>
</evidence>
<dbReference type="EMBL" id="JYKN01002112">
    <property type="protein sequence ID" value="KKK17641.1"/>
    <property type="molecule type" value="Genomic_DNA"/>
</dbReference>
<accession>A0A0F8V3U3</accession>
<gene>
    <name evidence="1" type="ORF">AOCH_007692</name>
</gene>
<organism evidence="1 2">
    <name type="scientific">Aspergillus ochraceoroseus</name>
    <dbReference type="NCBI Taxonomy" id="138278"/>
    <lineage>
        <taxon>Eukaryota</taxon>
        <taxon>Fungi</taxon>
        <taxon>Dikarya</taxon>
        <taxon>Ascomycota</taxon>
        <taxon>Pezizomycotina</taxon>
        <taxon>Eurotiomycetes</taxon>
        <taxon>Eurotiomycetidae</taxon>
        <taxon>Eurotiales</taxon>
        <taxon>Aspergillaceae</taxon>
        <taxon>Aspergillus</taxon>
        <taxon>Aspergillus subgen. Nidulantes</taxon>
    </lineage>
</organism>
<proteinExistence type="predicted"/>
<dbReference type="Proteomes" id="UP000034947">
    <property type="component" value="Unassembled WGS sequence"/>
</dbReference>
<name>A0A0F8V3U3_9EURO</name>
<dbReference type="OrthoDB" id="4505768at2759"/>
<evidence type="ECO:0000313" key="2">
    <source>
        <dbReference type="Proteomes" id="UP000034947"/>
    </source>
</evidence>